<dbReference type="Pfam" id="PF00158">
    <property type="entry name" value="Sigma54_activat"/>
    <property type="match status" value="1"/>
</dbReference>
<dbReference type="FunFam" id="3.40.50.300:FF:000006">
    <property type="entry name" value="DNA-binding transcriptional regulator NtrC"/>
    <property type="match status" value="1"/>
</dbReference>
<dbReference type="GO" id="GO:0006355">
    <property type="term" value="P:regulation of DNA-templated transcription"/>
    <property type="evidence" value="ECO:0007669"/>
    <property type="project" value="InterPro"/>
</dbReference>
<dbReference type="InterPro" id="IPR001789">
    <property type="entry name" value="Sig_transdc_resp-reg_receiver"/>
</dbReference>
<evidence type="ECO:0000256" key="6">
    <source>
        <dbReference type="PROSITE-ProRule" id="PRU00169"/>
    </source>
</evidence>
<accession>A0A4Q7LQC1</accession>
<protein>
    <submittedName>
        <fullName evidence="9">DNA-binding NtrC family response regulator</fullName>
    </submittedName>
</protein>
<dbReference type="InterPro" id="IPR058031">
    <property type="entry name" value="AAA_lid_NorR"/>
</dbReference>
<feature type="domain" description="Sigma-54 factor interaction" evidence="7">
    <location>
        <begin position="143"/>
        <end position="383"/>
    </location>
</feature>
<dbReference type="CDD" id="cd00009">
    <property type="entry name" value="AAA"/>
    <property type="match status" value="1"/>
</dbReference>
<dbReference type="InterPro" id="IPR003593">
    <property type="entry name" value="AAA+_ATPase"/>
</dbReference>
<dbReference type="PROSITE" id="PS00676">
    <property type="entry name" value="SIGMA54_INTERACT_2"/>
    <property type="match status" value="1"/>
</dbReference>
<dbReference type="InterPro" id="IPR009057">
    <property type="entry name" value="Homeodomain-like_sf"/>
</dbReference>
<dbReference type="Gene3D" id="1.10.8.60">
    <property type="match status" value="1"/>
</dbReference>
<dbReference type="Pfam" id="PF25601">
    <property type="entry name" value="AAA_lid_14"/>
    <property type="match status" value="1"/>
</dbReference>
<gene>
    <name evidence="9" type="ORF">EV685_1379</name>
</gene>
<dbReference type="InterPro" id="IPR027417">
    <property type="entry name" value="P-loop_NTPase"/>
</dbReference>
<evidence type="ECO:0000256" key="2">
    <source>
        <dbReference type="ARBA" id="ARBA00022840"/>
    </source>
</evidence>
<dbReference type="SMART" id="SM00382">
    <property type="entry name" value="AAA"/>
    <property type="match status" value="1"/>
</dbReference>
<dbReference type="InterPro" id="IPR002078">
    <property type="entry name" value="Sigma_54_int"/>
</dbReference>
<dbReference type="EMBL" id="SGWV01000008">
    <property type="protein sequence ID" value="RZS56824.1"/>
    <property type="molecule type" value="Genomic_DNA"/>
</dbReference>
<comment type="caution">
    <text evidence="9">The sequence shown here is derived from an EMBL/GenBank/DDBJ whole genome shotgun (WGS) entry which is preliminary data.</text>
</comment>
<dbReference type="Gene3D" id="1.10.10.60">
    <property type="entry name" value="Homeodomain-like"/>
    <property type="match status" value="1"/>
</dbReference>
<organism evidence="9 10">
    <name type="scientific">Sphaerotilus mobilis</name>
    <dbReference type="NCBI Taxonomy" id="47994"/>
    <lineage>
        <taxon>Bacteria</taxon>
        <taxon>Pseudomonadati</taxon>
        <taxon>Pseudomonadota</taxon>
        <taxon>Betaproteobacteria</taxon>
        <taxon>Burkholderiales</taxon>
        <taxon>Sphaerotilaceae</taxon>
        <taxon>Sphaerotilus</taxon>
    </lineage>
</organism>
<feature type="modified residue" description="4-aspartylphosphate" evidence="6">
    <location>
        <position position="53"/>
    </location>
</feature>
<dbReference type="GO" id="GO:0005524">
    <property type="term" value="F:ATP binding"/>
    <property type="evidence" value="ECO:0007669"/>
    <property type="project" value="UniProtKB-KW"/>
</dbReference>
<dbReference type="InterPro" id="IPR002197">
    <property type="entry name" value="HTH_Fis"/>
</dbReference>
<reference evidence="9 10" key="1">
    <citation type="submission" date="2019-02" db="EMBL/GenBank/DDBJ databases">
        <title>Genomic Encyclopedia of Type Strains, Phase IV (KMG-IV): sequencing the most valuable type-strain genomes for metagenomic binning, comparative biology and taxonomic classification.</title>
        <authorList>
            <person name="Goeker M."/>
        </authorList>
    </citation>
    <scope>NUCLEOTIDE SEQUENCE [LARGE SCALE GENOMIC DNA]</scope>
    <source>
        <strain evidence="9 10">DSM 10617</strain>
    </source>
</reference>
<dbReference type="InterPro" id="IPR011006">
    <property type="entry name" value="CheY-like_superfamily"/>
</dbReference>
<dbReference type="Pfam" id="PF02954">
    <property type="entry name" value="HTH_8"/>
    <property type="match status" value="1"/>
</dbReference>
<keyword evidence="5" id="KW-0804">Transcription</keyword>
<keyword evidence="10" id="KW-1185">Reference proteome</keyword>
<keyword evidence="4 9" id="KW-0238">DNA-binding</keyword>
<proteinExistence type="predicted"/>
<dbReference type="Gene3D" id="3.40.50.2300">
    <property type="match status" value="1"/>
</dbReference>
<dbReference type="Gene3D" id="3.40.50.300">
    <property type="entry name" value="P-loop containing nucleotide triphosphate hydrolases"/>
    <property type="match status" value="1"/>
</dbReference>
<keyword evidence="1" id="KW-0547">Nucleotide-binding</keyword>
<dbReference type="InterPro" id="IPR025943">
    <property type="entry name" value="Sigma_54_int_dom_ATP-bd_2"/>
</dbReference>
<evidence type="ECO:0000313" key="9">
    <source>
        <dbReference type="EMBL" id="RZS56824.1"/>
    </source>
</evidence>
<keyword evidence="6" id="KW-0597">Phosphoprotein</keyword>
<dbReference type="SUPFAM" id="SSF52540">
    <property type="entry name" value="P-loop containing nucleoside triphosphate hydrolases"/>
    <property type="match status" value="1"/>
</dbReference>
<evidence type="ECO:0000256" key="4">
    <source>
        <dbReference type="ARBA" id="ARBA00023125"/>
    </source>
</evidence>
<keyword evidence="3" id="KW-0805">Transcription regulation</keyword>
<evidence type="ECO:0000256" key="1">
    <source>
        <dbReference type="ARBA" id="ARBA00022741"/>
    </source>
</evidence>
<dbReference type="Pfam" id="PF00072">
    <property type="entry name" value="Response_reg"/>
    <property type="match status" value="1"/>
</dbReference>
<dbReference type="InterPro" id="IPR025944">
    <property type="entry name" value="Sigma_54_int_dom_CS"/>
</dbReference>
<dbReference type="GO" id="GO:0000160">
    <property type="term" value="P:phosphorelay signal transduction system"/>
    <property type="evidence" value="ECO:0007669"/>
    <property type="project" value="InterPro"/>
</dbReference>
<dbReference type="PROSITE" id="PS00688">
    <property type="entry name" value="SIGMA54_INTERACT_3"/>
    <property type="match status" value="1"/>
</dbReference>
<dbReference type="PROSITE" id="PS50045">
    <property type="entry name" value="SIGMA54_INTERACT_4"/>
    <property type="match status" value="1"/>
</dbReference>
<evidence type="ECO:0000313" key="10">
    <source>
        <dbReference type="Proteomes" id="UP000293433"/>
    </source>
</evidence>
<feature type="domain" description="Response regulatory" evidence="8">
    <location>
        <begin position="4"/>
        <end position="118"/>
    </location>
</feature>
<evidence type="ECO:0000256" key="5">
    <source>
        <dbReference type="ARBA" id="ARBA00023163"/>
    </source>
</evidence>
<dbReference type="GO" id="GO:0043565">
    <property type="term" value="F:sequence-specific DNA binding"/>
    <property type="evidence" value="ECO:0007669"/>
    <property type="project" value="InterPro"/>
</dbReference>
<sequence>MRKAILLIEDETILAKNMGLYLEHHDCEVRIAETAEEGLALMDRFKPDAVVLDFNLPGMDGLEALRRLQETAPTLPVVMITGHGNVEMAVEAMKLGAREFLTKPVSLAKLKLVLDKAMDDARRDRNIDYLTSRDNEALPRHGLVGESVAIRQLRSSLQQLLDAESHMSTSPQSTPPAVLILGETGTGKEVVARTLHFGGRRRDKPFVELNCAALPAQLLESELFGHERGAFTGANERKLGLVETAEGGTLFLDEIGDMDLGLQAKLLKLLEERTMRRVGGLRELSVDVRVIAATHRPLETLVQEGRFRADLYFRLCVVRMVIAPLRERERDALLLADHFLSELAARYGRKPPALSAAAQRRMLAHGWPGNVRELRNVLEQALLMCGNGPIEDQHLALVSMSPARQSAPPAMPVMESGLTSSRAGNGFQASNFGAFAGSGFGNPSFGNSGFGGLGGNPGGHSGPGGLNPVNIPVDPAVAAEREALVAALERCHWNVSRTAQALNLTRDALRYRLEKHGLQRRMSFAPRGPSDLG</sequence>
<evidence type="ECO:0000259" key="7">
    <source>
        <dbReference type="PROSITE" id="PS50045"/>
    </source>
</evidence>
<dbReference type="PROSITE" id="PS00675">
    <property type="entry name" value="SIGMA54_INTERACT_1"/>
    <property type="match status" value="1"/>
</dbReference>
<dbReference type="Proteomes" id="UP000293433">
    <property type="component" value="Unassembled WGS sequence"/>
</dbReference>
<dbReference type="InterPro" id="IPR025662">
    <property type="entry name" value="Sigma_54_int_dom_ATP-bd_1"/>
</dbReference>
<dbReference type="SMART" id="SM00448">
    <property type="entry name" value="REC"/>
    <property type="match status" value="1"/>
</dbReference>
<dbReference type="SUPFAM" id="SSF46689">
    <property type="entry name" value="Homeodomain-like"/>
    <property type="match status" value="1"/>
</dbReference>
<dbReference type="PROSITE" id="PS50110">
    <property type="entry name" value="RESPONSE_REGULATORY"/>
    <property type="match status" value="1"/>
</dbReference>
<dbReference type="PRINTS" id="PR01590">
    <property type="entry name" value="HTHFIS"/>
</dbReference>
<name>A0A4Q7LQC1_9BURK</name>
<dbReference type="AlphaFoldDB" id="A0A4Q7LQC1"/>
<evidence type="ECO:0000259" key="8">
    <source>
        <dbReference type="PROSITE" id="PS50110"/>
    </source>
</evidence>
<evidence type="ECO:0000256" key="3">
    <source>
        <dbReference type="ARBA" id="ARBA00023015"/>
    </source>
</evidence>
<keyword evidence="2" id="KW-0067">ATP-binding</keyword>
<dbReference type="PANTHER" id="PTHR32071">
    <property type="entry name" value="TRANSCRIPTIONAL REGULATORY PROTEIN"/>
    <property type="match status" value="1"/>
</dbReference>
<dbReference type="SUPFAM" id="SSF52172">
    <property type="entry name" value="CheY-like"/>
    <property type="match status" value="1"/>
</dbReference>
<dbReference type="RefSeq" id="WP_242615468.1">
    <property type="nucleotide sequence ID" value="NZ_SGWV01000008.1"/>
</dbReference>